<evidence type="ECO:0000313" key="2">
    <source>
        <dbReference type="Proteomes" id="UP001174210"/>
    </source>
</evidence>
<dbReference type="RefSeq" id="WP_301217437.1">
    <property type="nucleotide sequence ID" value="NZ_JAROCB010000002.1"/>
</dbReference>
<name>A0ABT8IVT8_9MICO</name>
<keyword evidence="2" id="KW-1185">Reference proteome</keyword>
<accession>A0ABT8IVT8</accession>
<reference evidence="1" key="1">
    <citation type="submission" date="2023-03" db="EMBL/GenBank/DDBJ databases">
        <title>MT1 and MT2 Draft Genomes of Novel Species.</title>
        <authorList>
            <person name="Venkateswaran K."/>
        </authorList>
    </citation>
    <scope>NUCLEOTIDE SEQUENCE</scope>
    <source>
        <strain evidence="1">F6_8S_P_1A</strain>
    </source>
</reference>
<dbReference type="Proteomes" id="UP001174210">
    <property type="component" value="Unassembled WGS sequence"/>
</dbReference>
<organism evidence="1 2">
    <name type="scientific">Leifsonia virtsii</name>
    <dbReference type="NCBI Taxonomy" id="3035915"/>
    <lineage>
        <taxon>Bacteria</taxon>
        <taxon>Bacillati</taxon>
        <taxon>Actinomycetota</taxon>
        <taxon>Actinomycetes</taxon>
        <taxon>Micrococcales</taxon>
        <taxon>Microbacteriaceae</taxon>
        <taxon>Leifsonia</taxon>
    </lineage>
</organism>
<dbReference type="EMBL" id="JAROCB010000002">
    <property type="protein sequence ID" value="MDN4596934.1"/>
    <property type="molecule type" value="Genomic_DNA"/>
</dbReference>
<gene>
    <name evidence="1" type="ORF">P5G59_07270</name>
</gene>
<proteinExistence type="predicted"/>
<evidence type="ECO:0000313" key="1">
    <source>
        <dbReference type="EMBL" id="MDN4596934.1"/>
    </source>
</evidence>
<protein>
    <submittedName>
        <fullName evidence="1">Uncharacterized protein</fullName>
    </submittedName>
</protein>
<sequence length="54" mass="5823">MADLEVQAALSQARQAASAATYDIQKLPEDSIERQALHNLLTAVDAIIEALDTE</sequence>
<comment type="caution">
    <text evidence="1">The sequence shown here is derived from an EMBL/GenBank/DDBJ whole genome shotgun (WGS) entry which is preliminary data.</text>
</comment>